<dbReference type="WBParaSite" id="PEQ_0000343201-mRNA-1">
    <property type="protein sequence ID" value="PEQ_0000343201-mRNA-1"/>
    <property type="gene ID" value="PEQ_0000343201"/>
</dbReference>
<evidence type="ECO:0000313" key="2">
    <source>
        <dbReference type="WBParaSite" id="PEQ_0000343201-mRNA-1"/>
    </source>
</evidence>
<evidence type="ECO:0000313" key="1">
    <source>
        <dbReference type="Proteomes" id="UP000887564"/>
    </source>
</evidence>
<proteinExistence type="predicted"/>
<keyword evidence="1" id="KW-1185">Reference proteome</keyword>
<dbReference type="Proteomes" id="UP000887564">
    <property type="component" value="Unplaced"/>
</dbReference>
<dbReference type="AlphaFoldDB" id="A0A914R9T9"/>
<organism evidence="1 2">
    <name type="scientific">Parascaris equorum</name>
    <name type="common">Equine roundworm</name>
    <dbReference type="NCBI Taxonomy" id="6256"/>
    <lineage>
        <taxon>Eukaryota</taxon>
        <taxon>Metazoa</taxon>
        <taxon>Ecdysozoa</taxon>
        <taxon>Nematoda</taxon>
        <taxon>Chromadorea</taxon>
        <taxon>Rhabditida</taxon>
        <taxon>Spirurina</taxon>
        <taxon>Ascaridomorpha</taxon>
        <taxon>Ascaridoidea</taxon>
        <taxon>Ascarididae</taxon>
        <taxon>Parascaris</taxon>
    </lineage>
</organism>
<protein>
    <submittedName>
        <fullName evidence="2">Uncharacterized protein</fullName>
    </submittedName>
</protein>
<reference evidence="2" key="1">
    <citation type="submission" date="2022-11" db="UniProtKB">
        <authorList>
            <consortium name="WormBaseParasite"/>
        </authorList>
    </citation>
    <scope>IDENTIFICATION</scope>
</reference>
<name>A0A914R9T9_PAREQ</name>
<sequence>MLPCVDLMPSQSFLNTPFKRLKMKSAVFQMEKAI</sequence>
<accession>A0A914R9T9</accession>